<dbReference type="PANTHER" id="PTHR43712:SF2">
    <property type="entry name" value="O-METHYLTRANSFERASE CICE"/>
    <property type="match status" value="1"/>
</dbReference>
<accession>A0ABZ1IK58</accession>
<feature type="domain" description="O-methyltransferase C-terminal" evidence="4">
    <location>
        <begin position="115"/>
        <end position="320"/>
    </location>
</feature>
<sequence>MPANTPSPTAEDFTTMLGMVTGGFVSQITAAFAELNIAHHLSGKPQPAAYVAEQEHADAAATYRLLRAGVTLGLVTHTAGEFAATPLLGTLLPGAPHSLGHLARAWAAPGHWQPWGAFTQVVRSGSAQVESALGCSIFEYFTKNVDEGMLFSKAVTDLSTPVIAEAVPVLDVRATRTVADLGGANGAFVLSLMAAHPHLRGSVVELPHAVPDARAEAERRGLAERFSAVEGDFFEEVPSADLYLLKFILHDWSDEENVRLLRNCRDSLTPGGRLAIVEIVLGEAADPGIGALMDLTMMTMLPGRERSLAEFDALLADAGLRRSKLTHLQAPYAVIEAQAV</sequence>
<protein>
    <submittedName>
        <fullName evidence="5">Methyltransferase</fullName>
    </submittedName>
</protein>
<name>A0ABZ1IK58_9PSEU</name>
<dbReference type="GO" id="GO:0032259">
    <property type="term" value="P:methylation"/>
    <property type="evidence" value="ECO:0007669"/>
    <property type="project" value="UniProtKB-KW"/>
</dbReference>
<dbReference type="EMBL" id="CP142149">
    <property type="protein sequence ID" value="WSE34633.1"/>
    <property type="molecule type" value="Genomic_DNA"/>
</dbReference>
<dbReference type="Gene3D" id="3.40.50.150">
    <property type="entry name" value="Vaccinia Virus protein VP39"/>
    <property type="match status" value="1"/>
</dbReference>
<evidence type="ECO:0000259" key="4">
    <source>
        <dbReference type="Pfam" id="PF00891"/>
    </source>
</evidence>
<evidence type="ECO:0000313" key="5">
    <source>
        <dbReference type="EMBL" id="WSE34633.1"/>
    </source>
</evidence>
<dbReference type="SUPFAM" id="SSF46785">
    <property type="entry name" value="Winged helix' DNA-binding domain"/>
    <property type="match status" value="1"/>
</dbReference>
<dbReference type="InterPro" id="IPR036390">
    <property type="entry name" value="WH_DNA-bd_sf"/>
</dbReference>
<evidence type="ECO:0000256" key="1">
    <source>
        <dbReference type="ARBA" id="ARBA00022603"/>
    </source>
</evidence>
<reference evidence="5 6" key="1">
    <citation type="journal article" date="2015" name="Int. J. Syst. Evol. Microbiol.">
        <title>Amycolatopsis rhabdoformis sp. nov., an actinomycete isolated from a tropical forest soil.</title>
        <authorList>
            <person name="Souza W.R."/>
            <person name="Silva R.E."/>
            <person name="Goodfellow M."/>
            <person name="Busarakam K."/>
            <person name="Figueiro F.S."/>
            <person name="Ferreira D."/>
            <person name="Rodrigues-Filho E."/>
            <person name="Moraes L.A.B."/>
            <person name="Zucchi T.D."/>
        </authorList>
    </citation>
    <scope>NUCLEOTIDE SEQUENCE [LARGE SCALE GENOMIC DNA]</scope>
    <source>
        <strain evidence="5 6">NCIMB 14900</strain>
    </source>
</reference>
<dbReference type="Gene3D" id="1.10.10.10">
    <property type="entry name" value="Winged helix-like DNA-binding domain superfamily/Winged helix DNA-binding domain"/>
    <property type="match status" value="1"/>
</dbReference>
<evidence type="ECO:0000256" key="3">
    <source>
        <dbReference type="ARBA" id="ARBA00022691"/>
    </source>
</evidence>
<proteinExistence type="predicted"/>
<organism evidence="5 6">
    <name type="scientific">Amycolatopsis rhabdoformis</name>
    <dbReference type="NCBI Taxonomy" id="1448059"/>
    <lineage>
        <taxon>Bacteria</taxon>
        <taxon>Bacillati</taxon>
        <taxon>Actinomycetota</taxon>
        <taxon>Actinomycetes</taxon>
        <taxon>Pseudonocardiales</taxon>
        <taxon>Pseudonocardiaceae</taxon>
        <taxon>Amycolatopsis</taxon>
    </lineage>
</organism>
<keyword evidence="2" id="KW-0808">Transferase</keyword>
<dbReference type="Proteomes" id="UP001330812">
    <property type="component" value="Chromosome"/>
</dbReference>
<dbReference type="InterPro" id="IPR016461">
    <property type="entry name" value="COMT-like"/>
</dbReference>
<dbReference type="GO" id="GO:0008168">
    <property type="term" value="F:methyltransferase activity"/>
    <property type="evidence" value="ECO:0007669"/>
    <property type="project" value="UniProtKB-KW"/>
</dbReference>
<dbReference type="PANTHER" id="PTHR43712">
    <property type="entry name" value="PUTATIVE (AFU_ORTHOLOGUE AFUA_4G14580)-RELATED"/>
    <property type="match status" value="1"/>
</dbReference>
<dbReference type="CDD" id="cd02440">
    <property type="entry name" value="AdoMet_MTases"/>
    <property type="match status" value="1"/>
</dbReference>
<dbReference type="PROSITE" id="PS51683">
    <property type="entry name" value="SAM_OMT_II"/>
    <property type="match status" value="1"/>
</dbReference>
<keyword evidence="6" id="KW-1185">Reference proteome</keyword>
<keyword evidence="3" id="KW-0949">S-adenosyl-L-methionine</keyword>
<dbReference type="RefSeq" id="WP_326837441.1">
    <property type="nucleotide sequence ID" value="NZ_CP142149.1"/>
</dbReference>
<dbReference type="Pfam" id="PF00891">
    <property type="entry name" value="Methyltransf_2"/>
    <property type="match status" value="1"/>
</dbReference>
<dbReference type="InterPro" id="IPR036388">
    <property type="entry name" value="WH-like_DNA-bd_sf"/>
</dbReference>
<dbReference type="InterPro" id="IPR001077">
    <property type="entry name" value="COMT_C"/>
</dbReference>
<dbReference type="InterPro" id="IPR029063">
    <property type="entry name" value="SAM-dependent_MTases_sf"/>
</dbReference>
<evidence type="ECO:0000256" key="2">
    <source>
        <dbReference type="ARBA" id="ARBA00022679"/>
    </source>
</evidence>
<evidence type="ECO:0000313" key="6">
    <source>
        <dbReference type="Proteomes" id="UP001330812"/>
    </source>
</evidence>
<keyword evidence="1 5" id="KW-0489">Methyltransferase</keyword>
<gene>
    <name evidence="5" type="ORF">VSH64_21550</name>
</gene>
<dbReference type="SUPFAM" id="SSF53335">
    <property type="entry name" value="S-adenosyl-L-methionine-dependent methyltransferases"/>
    <property type="match status" value="1"/>
</dbReference>